<evidence type="ECO:0000313" key="2">
    <source>
        <dbReference type="WBParaSite" id="jg4808.1"/>
    </source>
</evidence>
<organism evidence="1 2">
    <name type="scientific">Ditylenchus dipsaci</name>
    <dbReference type="NCBI Taxonomy" id="166011"/>
    <lineage>
        <taxon>Eukaryota</taxon>
        <taxon>Metazoa</taxon>
        <taxon>Ecdysozoa</taxon>
        <taxon>Nematoda</taxon>
        <taxon>Chromadorea</taxon>
        <taxon>Rhabditida</taxon>
        <taxon>Tylenchina</taxon>
        <taxon>Tylenchomorpha</taxon>
        <taxon>Sphaerularioidea</taxon>
        <taxon>Anguinidae</taxon>
        <taxon>Anguininae</taxon>
        <taxon>Ditylenchus</taxon>
    </lineage>
</organism>
<name>A0A915EFK9_9BILA</name>
<protein>
    <submittedName>
        <fullName evidence="2">Uncharacterized protein</fullName>
    </submittedName>
</protein>
<accession>A0A915EFK9</accession>
<sequence>MDESMEIKVAQMIKFDVEDMLPVEYQHRIREEKQPDECSLLLDNDLCDSFSRSNISELDRTKILQKWIRKSGSKLQCLFLGKPYPLYSLVLPLTVMQTLLNIPPGSTANYLTSIDRSSGWCQCTGQRAVNKKNAFCLIVAANLMCQAKFEPHPPPP</sequence>
<dbReference type="WBParaSite" id="jg4808.1">
    <property type="protein sequence ID" value="jg4808.1"/>
    <property type="gene ID" value="jg4808"/>
</dbReference>
<keyword evidence="1" id="KW-1185">Reference proteome</keyword>
<dbReference type="Proteomes" id="UP000887574">
    <property type="component" value="Unplaced"/>
</dbReference>
<evidence type="ECO:0000313" key="1">
    <source>
        <dbReference type="Proteomes" id="UP000887574"/>
    </source>
</evidence>
<dbReference type="AlphaFoldDB" id="A0A915EFK9"/>
<reference evidence="2" key="1">
    <citation type="submission" date="2022-11" db="UniProtKB">
        <authorList>
            <consortium name="WormBaseParasite"/>
        </authorList>
    </citation>
    <scope>IDENTIFICATION</scope>
</reference>
<proteinExistence type="predicted"/>